<keyword evidence="17" id="KW-1185">Reference proteome</keyword>
<evidence type="ECO:0000256" key="6">
    <source>
        <dbReference type="ARBA" id="ARBA00022617"/>
    </source>
</evidence>
<dbReference type="Gene3D" id="3.30.390.30">
    <property type="match status" value="1"/>
</dbReference>
<keyword evidence="11" id="KW-0408">Iron</keyword>
<dbReference type="Gene3D" id="3.50.50.60">
    <property type="entry name" value="FAD/NAD(P)-binding domain"/>
    <property type="match status" value="2"/>
</dbReference>
<protein>
    <submittedName>
        <fullName evidence="16">Nitrite reductase</fullName>
        <ecNumber evidence="16">1.7.1.4</ecNumber>
    </submittedName>
</protein>
<dbReference type="GO" id="GO:0051536">
    <property type="term" value="F:iron-sulfur cluster binding"/>
    <property type="evidence" value="ECO:0007669"/>
    <property type="project" value="UniProtKB-KW"/>
</dbReference>
<keyword evidence="9" id="KW-0274">FAD</keyword>
<dbReference type="EC" id="1.7.1.4" evidence="16"/>
<feature type="domain" description="FAD/NAD(P)-binding" evidence="14">
    <location>
        <begin position="7"/>
        <end position="307"/>
    </location>
</feature>
<evidence type="ECO:0000256" key="8">
    <source>
        <dbReference type="ARBA" id="ARBA00022723"/>
    </source>
</evidence>
<dbReference type="SUPFAM" id="SSF51905">
    <property type="entry name" value="FAD/NAD(P)-binding domain"/>
    <property type="match status" value="2"/>
</dbReference>
<dbReference type="Gene3D" id="1.10.10.1100">
    <property type="entry name" value="BFD-like [2Fe-2S]-binding domain"/>
    <property type="match status" value="1"/>
</dbReference>
<evidence type="ECO:0000313" key="16">
    <source>
        <dbReference type="EMBL" id="CAF0691898.1"/>
    </source>
</evidence>
<evidence type="ECO:0000256" key="3">
    <source>
        <dbReference type="ARBA" id="ARBA00001974"/>
    </source>
</evidence>
<gene>
    <name evidence="16" type="primary">nirK</name>
    <name evidence="16" type="ORF">MPNT_110016</name>
</gene>
<keyword evidence="7" id="KW-0285">Flavoprotein</keyword>
<dbReference type="InterPro" id="IPR041575">
    <property type="entry name" value="Rubredoxin_C"/>
</dbReference>
<dbReference type="InterPro" id="IPR007419">
    <property type="entry name" value="BFD-like_2Fe2S-bd_dom"/>
</dbReference>
<comment type="cofactor">
    <cofactor evidence="2">
        <name>[4Fe-4S] cluster</name>
        <dbReference type="ChEBI" id="CHEBI:49883"/>
    </cofactor>
</comment>
<dbReference type="GO" id="GO:0008942">
    <property type="term" value="F:nitrite reductase [NAD(P)H] activity"/>
    <property type="evidence" value="ECO:0007669"/>
    <property type="project" value="UniProtKB-EC"/>
</dbReference>
<dbReference type="Proteomes" id="UP000663859">
    <property type="component" value="Unassembled WGS sequence"/>
</dbReference>
<dbReference type="PRINTS" id="PR00411">
    <property type="entry name" value="PNDRDTASEI"/>
</dbReference>
<evidence type="ECO:0000256" key="9">
    <source>
        <dbReference type="ARBA" id="ARBA00022827"/>
    </source>
</evidence>
<evidence type="ECO:0000256" key="12">
    <source>
        <dbReference type="ARBA" id="ARBA00023014"/>
    </source>
</evidence>
<evidence type="ECO:0000256" key="11">
    <source>
        <dbReference type="ARBA" id="ARBA00023004"/>
    </source>
</evidence>
<keyword evidence="10 16" id="KW-0560">Oxidoreductase</keyword>
<evidence type="ECO:0000256" key="2">
    <source>
        <dbReference type="ARBA" id="ARBA00001966"/>
    </source>
</evidence>
<dbReference type="InterPro" id="IPR036188">
    <property type="entry name" value="FAD/NAD-bd_sf"/>
</dbReference>
<keyword evidence="8" id="KW-0479">Metal-binding</keyword>
<dbReference type="PANTHER" id="PTHR43809:SF1">
    <property type="entry name" value="NITRITE REDUCTASE (NADH) LARGE SUBUNIT"/>
    <property type="match status" value="1"/>
</dbReference>
<name>A0A8J2FRK3_9BACT</name>
<accession>A0A8J2FRK3</accession>
<evidence type="ECO:0000259" key="13">
    <source>
        <dbReference type="Pfam" id="PF04324"/>
    </source>
</evidence>
<feature type="domain" description="BFD-like [2Fe-2S]-binding" evidence="13">
    <location>
        <begin position="428"/>
        <end position="474"/>
    </location>
</feature>
<dbReference type="InterPro" id="IPR023753">
    <property type="entry name" value="FAD/NAD-binding_dom"/>
</dbReference>
<keyword evidence="6" id="KW-0349">Heme</keyword>
<dbReference type="EMBL" id="CAJNOB010000003">
    <property type="protein sequence ID" value="CAF0691898.1"/>
    <property type="molecule type" value="Genomic_DNA"/>
</dbReference>
<evidence type="ECO:0000259" key="14">
    <source>
        <dbReference type="Pfam" id="PF07992"/>
    </source>
</evidence>
<organism evidence="16 17">
    <name type="scientific">Candidatus Methylacidithermus pantelleriae</name>
    <dbReference type="NCBI Taxonomy" id="2744239"/>
    <lineage>
        <taxon>Bacteria</taxon>
        <taxon>Pseudomonadati</taxon>
        <taxon>Verrucomicrobiota</taxon>
        <taxon>Methylacidiphilae</taxon>
        <taxon>Methylacidiphilales</taxon>
        <taxon>Methylacidiphilaceae</taxon>
        <taxon>Candidatus Methylacidithermus</taxon>
    </lineage>
</organism>
<evidence type="ECO:0000259" key="15">
    <source>
        <dbReference type="Pfam" id="PF18267"/>
    </source>
</evidence>
<comment type="cofactor">
    <cofactor evidence="1">
        <name>siroheme</name>
        <dbReference type="ChEBI" id="CHEBI:60052"/>
    </cofactor>
</comment>
<comment type="cofactor">
    <cofactor evidence="3">
        <name>FAD</name>
        <dbReference type="ChEBI" id="CHEBI:57692"/>
    </cofactor>
</comment>
<keyword evidence="12" id="KW-0411">Iron-sulfur</keyword>
<dbReference type="InterPro" id="IPR016156">
    <property type="entry name" value="FAD/NAD-linked_Rdtase_dimer_sf"/>
</dbReference>
<dbReference type="InterPro" id="IPR041854">
    <property type="entry name" value="BFD-like_2Fe2S-bd_dom_sf"/>
</dbReference>
<dbReference type="Pfam" id="PF04324">
    <property type="entry name" value="Fer2_BFD"/>
    <property type="match status" value="1"/>
</dbReference>
<comment type="caution">
    <text evidence="16">The sequence shown here is derived from an EMBL/GenBank/DDBJ whole genome shotgun (WGS) entry which is preliminary data.</text>
</comment>
<feature type="domain" description="NADH-rubredoxin oxidoreductase C-terminal" evidence="15">
    <location>
        <begin position="331"/>
        <end position="383"/>
    </location>
</feature>
<sequence>MRTRRRRLLLVGNGMAGARFLEELLTRGGTESFEVEVFGEEPTGGYNRVLLSHILEGAMSPWQIITHPPRWYREHGMAFHCGVRVDAIARADQAVHGSDGRWYPYDVLVLATGSRPHVPPLKGLVDRSGKWRNGVFTFRTLGDCRRILRRADRCRRAVVVGGGLLGLEAAWGLACRGLEVHLVHIQGHLMEQQLDPQAGQLVAHYLEARGICVHLRKVALALLWKGNQLQGVSMEGGETLPADLVVIATGVRPETRLAASSGLAVNRGIVVDDKLRSVTDEKVYAIGDCIEHRGKSYGLVAPAWEQARVLAEHVIDPSSNVFYRGSVVGAKLKVAGLEVVSVGRSTEEPKDQVILYTEPARGIYRKLLVRDGRLAGAILIGEAPTCGIIFQYFERGLPVPQDPTALLFDWASGGDDLSLGSLSKESLLCQCNGVTRARVMECVLRGARSWKEVAKETRAGTGCGGCRNAIEALLTTRELGISCETKSLLAVATNGR</sequence>
<comment type="similarity">
    <text evidence="5">Belongs to the nitrite and sulfite reductase 4Fe-4S domain family.</text>
</comment>
<proteinExistence type="inferred from homology"/>
<dbReference type="GO" id="GO:0046872">
    <property type="term" value="F:metal ion binding"/>
    <property type="evidence" value="ECO:0007669"/>
    <property type="project" value="UniProtKB-KW"/>
</dbReference>
<comment type="pathway">
    <text evidence="4">Nitrogen metabolism; nitrate reduction (assimilation).</text>
</comment>
<evidence type="ECO:0000256" key="5">
    <source>
        <dbReference type="ARBA" id="ARBA00010429"/>
    </source>
</evidence>
<dbReference type="Pfam" id="PF18267">
    <property type="entry name" value="Rubredoxin_C"/>
    <property type="match status" value="1"/>
</dbReference>
<evidence type="ECO:0000256" key="1">
    <source>
        <dbReference type="ARBA" id="ARBA00001929"/>
    </source>
</evidence>
<dbReference type="Pfam" id="PF07992">
    <property type="entry name" value="Pyr_redox_2"/>
    <property type="match status" value="1"/>
</dbReference>
<evidence type="ECO:0000313" key="17">
    <source>
        <dbReference type="Proteomes" id="UP000663859"/>
    </source>
</evidence>
<dbReference type="AlphaFoldDB" id="A0A8J2FRK3"/>
<dbReference type="InterPro" id="IPR052034">
    <property type="entry name" value="NasD-like"/>
</dbReference>
<evidence type="ECO:0000256" key="4">
    <source>
        <dbReference type="ARBA" id="ARBA00005096"/>
    </source>
</evidence>
<reference evidence="16" key="1">
    <citation type="submission" date="2021-02" db="EMBL/GenBank/DDBJ databases">
        <authorList>
            <person name="Cremers G."/>
            <person name="Picone N."/>
        </authorList>
    </citation>
    <scope>NUCLEOTIDE SEQUENCE</scope>
    <source>
        <strain evidence="16">PQ17</strain>
    </source>
</reference>
<evidence type="ECO:0000256" key="7">
    <source>
        <dbReference type="ARBA" id="ARBA00022630"/>
    </source>
</evidence>
<evidence type="ECO:0000256" key="10">
    <source>
        <dbReference type="ARBA" id="ARBA00023002"/>
    </source>
</evidence>
<dbReference type="PRINTS" id="PR00368">
    <property type="entry name" value="FADPNR"/>
</dbReference>
<dbReference type="RefSeq" id="WP_174582740.1">
    <property type="nucleotide sequence ID" value="NZ_CAJNOB010000003.1"/>
</dbReference>
<dbReference type="PANTHER" id="PTHR43809">
    <property type="entry name" value="NITRITE REDUCTASE (NADH) LARGE SUBUNIT"/>
    <property type="match status" value="1"/>
</dbReference>